<evidence type="ECO:0000313" key="2">
    <source>
        <dbReference type="EMBL" id="GHO42813.1"/>
    </source>
</evidence>
<name>A0A8J3HYF1_9CHLR</name>
<dbReference type="AlphaFoldDB" id="A0A8J3HYF1"/>
<dbReference type="EMBL" id="BNJF01000001">
    <property type="protein sequence ID" value="GHO42813.1"/>
    <property type="molecule type" value="Genomic_DNA"/>
</dbReference>
<evidence type="ECO:0000313" key="3">
    <source>
        <dbReference type="Proteomes" id="UP000612362"/>
    </source>
</evidence>
<gene>
    <name evidence="2" type="ORF">KSX_09760</name>
</gene>
<reference evidence="2" key="1">
    <citation type="submission" date="2020-10" db="EMBL/GenBank/DDBJ databases">
        <title>Taxonomic study of unclassified bacteria belonging to the class Ktedonobacteria.</title>
        <authorList>
            <person name="Yabe S."/>
            <person name="Wang C.M."/>
            <person name="Zheng Y."/>
            <person name="Sakai Y."/>
            <person name="Cavaletti L."/>
            <person name="Monciardini P."/>
            <person name="Donadio S."/>
        </authorList>
    </citation>
    <scope>NUCLEOTIDE SEQUENCE</scope>
    <source>
        <strain evidence="2">SOSP1-1</strain>
    </source>
</reference>
<dbReference type="PANTHER" id="PTHR46623">
    <property type="entry name" value="CARBOXYMETHYLENEBUTENOLIDASE-RELATED"/>
    <property type="match status" value="1"/>
</dbReference>
<dbReference type="GO" id="GO:0016787">
    <property type="term" value="F:hydrolase activity"/>
    <property type="evidence" value="ECO:0007669"/>
    <property type="project" value="InterPro"/>
</dbReference>
<evidence type="ECO:0000259" key="1">
    <source>
        <dbReference type="Pfam" id="PF01738"/>
    </source>
</evidence>
<keyword evidence="3" id="KW-1185">Reference proteome</keyword>
<feature type="domain" description="Dienelactone hydrolase" evidence="1">
    <location>
        <begin position="18"/>
        <end position="224"/>
    </location>
</feature>
<proteinExistence type="predicted"/>
<dbReference type="SUPFAM" id="SSF53474">
    <property type="entry name" value="alpha/beta-Hydrolases"/>
    <property type="match status" value="1"/>
</dbReference>
<organism evidence="2 3">
    <name type="scientific">Ktedonospora formicarum</name>
    <dbReference type="NCBI Taxonomy" id="2778364"/>
    <lineage>
        <taxon>Bacteria</taxon>
        <taxon>Bacillati</taxon>
        <taxon>Chloroflexota</taxon>
        <taxon>Ktedonobacteria</taxon>
        <taxon>Ktedonobacterales</taxon>
        <taxon>Ktedonobacteraceae</taxon>
        <taxon>Ktedonospora</taxon>
    </lineage>
</organism>
<sequence>MVQGLTIAFPSGEREVLGYLARPEGDGPFPSVIIIHEIYGLTDNIKNIAHRFAEEGYAALAVDLFSGRNRTVCMFRFMGQMIFKSQNNESLHDLQSSLTFLETRPEVDKERIGAIGFCMGGGFAIAWACNDERLKVVAPFYGMNPRPLESVKRSCPVVGSYPENDFTASQGRKLEQKLKEYTISHDIKIYPEAKHSFFNEQGQAYQAEASQDAWQRVLTFFSTHIGEETA</sequence>
<accession>A0A8J3HYF1</accession>
<comment type="caution">
    <text evidence="2">The sequence shown here is derived from an EMBL/GenBank/DDBJ whole genome shotgun (WGS) entry which is preliminary data.</text>
</comment>
<dbReference type="InterPro" id="IPR029058">
    <property type="entry name" value="AB_hydrolase_fold"/>
</dbReference>
<protein>
    <submittedName>
        <fullName evidence="2">Carboxymethylenebutenolidase</fullName>
    </submittedName>
</protein>
<dbReference type="Proteomes" id="UP000612362">
    <property type="component" value="Unassembled WGS sequence"/>
</dbReference>
<dbReference type="Gene3D" id="3.40.50.1820">
    <property type="entry name" value="alpha/beta hydrolase"/>
    <property type="match status" value="1"/>
</dbReference>
<dbReference type="Pfam" id="PF01738">
    <property type="entry name" value="DLH"/>
    <property type="match status" value="1"/>
</dbReference>
<dbReference type="InterPro" id="IPR002925">
    <property type="entry name" value="Dienelactn_hydro"/>
</dbReference>
<dbReference type="InterPro" id="IPR051049">
    <property type="entry name" value="Dienelactone_hydrolase-like"/>
</dbReference>
<dbReference type="PANTHER" id="PTHR46623:SF6">
    <property type="entry name" value="ALPHA_BETA-HYDROLASES SUPERFAMILY PROTEIN"/>
    <property type="match status" value="1"/>
</dbReference>